<dbReference type="SMART" id="SM00345">
    <property type="entry name" value="HTH_GNTR"/>
    <property type="match status" value="1"/>
</dbReference>
<name>A0A2T2X1N4_SULTH</name>
<dbReference type="Gene3D" id="3.40.1410.10">
    <property type="entry name" value="Chorismate lyase-like"/>
    <property type="match status" value="1"/>
</dbReference>
<evidence type="ECO:0000256" key="3">
    <source>
        <dbReference type="ARBA" id="ARBA00023163"/>
    </source>
</evidence>
<gene>
    <name evidence="5" type="ORF">C7B47_04220</name>
</gene>
<dbReference type="InterPro" id="IPR036388">
    <property type="entry name" value="WH-like_DNA-bd_sf"/>
</dbReference>
<evidence type="ECO:0000256" key="1">
    <source>
        <dbReference type="ARBA" id="ARBA00023015"/>
    </source>
</evidence>
<dbReference type="PANTHER" id="PTHR44846">
    <property type="entry name" value="MANNOSYL-D-GLYCERATE TRANSPORT/METABOLISM SYSTEM REPRESSOR MNGR-RELATED"/>
    <property type="match status" value="1"/>
</dbReference>
<accession>A0A2T2X1N4</accession>
<proteinExistence type="predicted"/>
<keyword evidence="1" id="KW-0805">Transcription regulation</keyword>
<dbReference type="Proteomes" id="UP000242705">
    <property type="component" value="Unassembled WGS sequence"/>
</dbReference>
<dbReference type="GO" id="GO:0045892">
    <property type="term" value="P:negative regulation of DNA-templated transcription"/>
    <property type="evidence" value="ECO:0007669"/>
    <property type="project" value="TreeGrafter"/>
</dbReference>
<dbReference type="InterPro" id="IPR011663">
    <property type="entry name" value="UTRA"/>
</dbReference>
<dbReference type="InterPro" id="IPR000524">
    <property type="entry name" value="Tscrpt_reg_HTH_GntR"/>
</dbReference>
<organism evidence="5 6">
    <name type="scientific">Sulfobacillus thermosulfidooxidans</name>
    <dbReference type="NCBI Taxonomy" id="28034"/>
    <lineage>
        <taxon>Bacteria</taxon>
        <taxon>Bacillati</taxon>
        <taxon>Bacillota</taxon>
        <taxon>Clostridia</taxon>
        <taxon>Eubacteriales</taxon>
        <taxon>Clostridiales Family XVII. Incertae Sedis</taxon>
        <taxon>Sulfobacillus</taxon>
    </lineage>
</organism>
<dbReference type="Pfam" id="PF00392">
    <property type="entry name" value="GntR"/>
    <property type="match status" value="1"/>
</dbReference>
<dbReference type="InterPro" id="IPR050679">
    <property type="entry name" value="Bact_HTH_transcr_reg"/>
</dbReference>
<dbReference type="PROSITE" id="PS50949">
    <property type="entry name" value="HTH_GNTR"/>
    <property type="match status" value="1"/>
</dbReference>
<dbReference type="Pfam" id="PF07702">
    <property type="entry name" value="UTRA"/>
    <property type="match status" value="1"/>
</dbReference>
<feature type="domain" description="HTH gntR-type" evidence="4">
    <location>
        <begin position="5"/>
        <end position="72"/>
    </location>
</feature>
<dbReference type="SMART" id="SM00866">
    <property type="entry name" value="UTRA"/>
    <property type="match status" value="1"/>
</dbReference>
<dbReference type="InterPro" id="IPR036390">
    <property type="entry name" value="WH_DNA-bd_sf"/>
</dbReference>
<dbReference type="SUPFAM" id="SSF46785">
    <property type="entry name" value="Winged helix' DNA-binding domain"/>
    <property type="match status" value="1"/>
</dbReference>
<protein>
    <recommendedName>
        <fullName evidence="4">HTH gntR-type domain-containing protein</fullName>
    </recommendedName>
</protein>
<evidence type="ECO:0000256" key="2">
    <source>
        <dbReference type="ARBA" id="ARBA00023125"/>
    </source>
</evidence>
<dbReference type="GO" id="GO:0003677">
    <property type="term" value="F:DNA binding"/>
    <property type="evidence" value="ECO:0007669"/>
    <property type="project" value="UniProtKB-KW"/>
</dbReference>
<dbReference type="AlphaFoldDB" id="A0A2T2X1N4"/>
<reference evidence="5 6" key="1">
    <citation type="journal article" date="2014" name="BMC Genomics">
        <title>Comparison of environmental and isolate Sulfobacillus genomes reveals diverse carbon, sulfur, nitrogen, and hydrogen metabolisms.</title>
        <authorList>
            <person name="Justice N.B."/>
            <person name="Norman A."/>
            <person name="Brown C.T."/>
            <person name="Singh A."/>
            <person name="Thomas B.C."/>
            <person name="Banfield J.F."/>
        </authorList>
    </citation>
    <scope>NUCLEOTIDE SEQUENCE [LARGE SCALE GENOMIC DNA]</scope>
    <source>
        <strain evidence="5">AMDSBA5</strain>
    </source>
</reference>
<keyword evidence="3" id="KW-0804">Transcription</keyword>
<dbReference type="GO" id="GO:0003700">
    <property type="term" value="F:DNA-binding transcription factor activity"/>
    <property type="evidence" value="ECO:0007669"/>
    <property type="project" value="InterPro"/>
</dbReference>
<dbReference type="SUPFAM" id="SSF64288">
    <property type="entry name" value="Chorismate lyase-like"/>
    <property type="match status" value="1"/>
</dbReference>
<keyword evidence="2" id="KW-0238">DNA-binding</keyword>
<dbReference type="Gene3D" id="1.10.10.10">
    <property type="entry name" value="Winged helix-like DNA-binding domain superfamily/Winged helix DNA-binding domain"/>
    <property type="match status" value="1"/>
</dbReference>
<dbReference type="PANTHER" id="PTHR44846:SF17">
    <property type="entry name" value="GNTR-FAMILY TRANSCRIPTIONAL REGULATOR"/>
    <property type="match status" value="1"/>
</dbReference>
<evidence type="ECO:0000313" key="5">
    <source>
        <dbReference type="EMBL" id="PSR28382.1"/>
    </source>
</evidence>
<evidence type="ECO:0000259" key="4">
    <source>
        <dbReference type="PROSITE" id="PS50949"/>
    </source>
</evidence>
<sequence>MTSRFIPRQRLARESIEEILMATAPGERLPSEDQLAKQLGMSRPTIRSALSALEQEGLVIRKHGVGTFATRPPRTMNASLQVLNSVADIVRDNGYEPSVINIHIQSLDLPDHVKEALSLSQNTSGYRVTRTVLADGEPAVFLIDYLPAQIGSTTVDLSGFSDKMMPALAQLGIVIAYATTRISIKRSSDEAAQALGIEPQEAVLYLQQVAYTKAQIPAIFSVGYHREGFISYTITRHTEFKERSEP</sequence>
<dbReference type="CDD" id="cd07377">
    <property type="entry name" value="WHTH_GntR"/>
    <property type="match status" value="1"/>
</dbReference>
<dbReference type="EMBL" id="PXYX01000006">
    <property type="protein sequence ID" value="PSR28382.1"/>
    <property type="molecule type" value="Genomic_DNA"/>
</dbReference>
<evidence type="ECO:0000313" key="6">
    <source>
        <dbReference type="Proteomes" id="UP000242705"/>
    </source>
</evidence>
<dbReference type="InterPro" id="IPR028978">
    <property type="entry name" value="Chorismate_lyase_/UTRA_dom_sf"/>
</dbReference>
<dbReference type="PRINTS" id="PR00035">
    <property type="entry name" value="HTHGNTR"/>
</dbReference>
<comment type="caution">
    <text evidence="5">The sequence shown here is derived from an EMBL/GenBank/DDBJ whole genome shotgun (WGS) entry which is preliminary data.</text>
</comment>